<protein>
    <submittedName>
        <fullName evidence="3">GDP-mannose-dependent alpha-(1-6)-phosphatidylinositol monomannoside mannosyltransferase</fullName>
    </submittedName>
</protein>
<dbReference type="Pfam" id="PF00534">
    <property type="entry name" value="Glycos_transf_1"/>
    <property type="match status" value="1"/>
</dbReference>
<keyword evidence="3" id="KW-0328">Glycosyltransferase</keyword>
<dbReference type="SUPFAM" id="SSF53756">
    <property type="entry name" value="UDP-Glycosyltransferase/glycogen phosphorylase"/>
    <property type="match status" value="1"/>
</dbReference>
<dbReference type="AlphaFoldDB" id="A0A517QSP6"/>
<dbReference type="InterPro" id="IPR001296">
    <property type="entry name" value="Glyco_trans_1"/>
</dbReference>
<dbReference type="Pfam" id="PF13439">
    <property type="entry name" value="Glyco_transf_4"/>
    <property type="match status" value="1"/>
</dbReference>
<dbReference type="InterPro" id="IPR050194">
    <property type="entry name" value="Glycosyltransferase_grp1"/>
</dbReference>
<proteinExistence type="predicted"/>
<gene>
    <name evidence="3" type="primary">pimB_4</name>
    <name evidence="3" type="ORF">Mal48_39130</name>
</gene>
<sequence>MKKILLLSEVFPPQNGGSGRWFWEIYSRLNREQVCIAAGEHEGAEEFDRQHELNVERLPLTLSTWGVASWSGFNGYWRIFKRVLKVVRREKITMIHAGRCLPEAVVAMAVKKLKGTPYVFYVHGEDVNTAWSSRELTFLVRRALNSATYCIANSQNTARLLQEDWGLPAEKIQVLHPGVDTQRFMPEERSLSIRESLGWGDRTVILTVGRLQKRKGQDMLIRALPAIREQFPDVLYSIVGDGAQRESLERLAEELGVKESLQFQGETTDEELAACYRQCDLFALPNREIDGDIEGFGMVLLEAQASGRPVLAGDSGGTAETMDIDKTGVIADCTSPEPLAEAILKLLNDEARREQMGREARGWVVSQFDWSALARQAGELFGVEVVAGLEGCSVAEGSEVASDAN</sequence>
<reference evidence="3 4" key="1">
    <citation type="submission" date="2019-02" db="EMBL/GenBank/DDBJ databases">
        <title>Deep-cultivation of Planctomycetes and their phenomic and genomic characterization uncovers novel biology.</title>
        <authorList>
            <person name="Wiegand S."/>
            <person name="Jogler M."/>
            <person name="Boedeker C."/>
            <person name="Pinto D."/>
            <person name="Vollmers J."/>
            <person name="Rivas-Marin E."/>
            <person name="Kohn T."/>
            <person name="Peeters S.H."/>
            <person name="Heuer A."/>
            <person name="Rast P."/>
            <person name="Oberbeckmann S."/>
            <person name="Bunk B."/>
            <person name="Jeske O."/>
            <person name="Meyerdierks A."/>
            <person name="Storesund J.E."/>
            <person name="Kallscheuer N."/>
            <person name="Luecker S."/>
            <person name="Lage O.M."/>
            <person name="Pohl T."/>
            <person name="Merkel B.J."/>
            <person name="Hornburger P."/>
            <person name="Mueller R.-W."/>
            <person name="Bruemmer F."/>
            <person name="Labrenz M."/>
            <person name="Spormann A.M."/>
            <person name="Op den Camp H."/>
            <person name="Overmann J."/>
            <person name="Amann R."/>
            <person name="Jetten M.S.M."/>
            <person name="Mascher T."/>
            <person name="Medema M.H."/>
            <person name="Devos D.P."/>
            <person name="Kaster A.-K."/>
            <person name="Ovreas L."/>
            <person name="Rohde M."/>
            <person name="Galperin M.Y."/>
            <person name="Jogler C."/>
        </authorList>
    </citation>
    <scope>NUCLEOTIDE SEQUENCE [LARGE SCALE GENOMIC DNA]</scope>
    <source>
        <strain evidence="3 4">Mal48</strain>
    </source>
</reference>
<evidence type="ECO:0000313" key="3">
    <source>
        <dbReference type="EMBL" id="QDT34645.1"/>
    </source>
</evidence>
<feature type="domain" description="Glycosyltransferase subfamily 4-like N-terminal" evidence="2">
    <location>
        <begin position="16"/>
        <end position="183"/>
    </location>
</feature>
<keyword evidence="4" id="KW-1185">Reference proteome</keyword>
<name>A0A517QSP6_9PLAN</name>
<dbReference type="OrthoDB" id="73743at2"/>
<evidence type="ECO:0000259" key="2">
    <source>
        <dbReference type="Pfam" id="PF13439"/>
    </source>
</evidence>
<dbReference type="CDD" id="cd03801">
    <property type="entry name" value="GT4_PimA-like"/>
    <property type="match status" value="1"/>
</dbReference>
<dbReference type="PANTHER" id="PTHR45947">
    <property type="entry name" value="SULFOQUINOVOSYL TRANSFERASE SQD2"/>
    <property type="match status" value="1"/>
</dbReference>
<dbReference type="RefSeq" id="WP_145202910.1">
    <property type="nucleotide sequence ID" value="NZ_CP036267.1"/>
</dbReference>
<dbReference type="EMBL" id="CP036267">
    <property type="protein sequence ID" value="QDT34645.1"/>
    <property type="molecule type" value="Genomic_DNA"/>
</dbReference>
<dbReference type="InterPro" id="IPR028098">
    <property type="entry name" value="Glyco_trans_4-like_N"/>
</dbReference>
<dbReference type="GO" id="GO:0016757">
    <property type="term" value="F:glycosyltransferase activity"/>
    <property type="evidence" value="ECO:0007669"/>
    <property type="project" value="UniProtKB-KW"/>
</dbReference>
<keyword evidence="3" id="KW-0808">Transferase</keyword>
<feature type="domain" description="Glycosyl transferase family 1" evidence="1">
    <location>
        <begin position="193"/>
        <end position="362"/>
    </location>
</feature>
<dbReference type="PANTHER" id="PTHR45947:SF3">
    <property type="entry name" value="SULFOQUINOVOSYL TRANSFERASE SQD2"/>
    <property type="match status" value="1"/>
</dbReference>
<accession>A0A517QSP6</accession>
<dbReference type="KEGG" id="tpol:Mal48_39130"/>
<evidence type="ECO:0000259" key="1">
    <source>
        <dbReference type="Pfam" id="PF00534"/>
    </source>
</evidence>
<dbReference type="Gene3D" id="3.40.50.2000">
    <property type="entry name" value="Glycogen Phosphorylase B"/>
    <property type="match status" value="2"/>
</dbReference>
<dbReference type="Proteomes" id="UP000315724">
    <property type="component" value="Chromosome"/>
</dbReference>
<organism evidence="3 4">
    <name type="scientific">Thalassoglobus polymorphus</name>
    <dbReference type="NCBI Taxonomy" id="2527994"/>
    <lineage>
        <taxon>Bacteria</taxon>
        <taxon>Pseudomonadati</taxon>
        <taxon>Planctomycetota</taxon>
        <taxon>Planctomycetia</taxon>
        <taxon>Planctomycetales</taxon>
        <taxon>Planctomycetaceae</taxon>
        <taxon>Thalassoglobus</taxon>
    </lineage>
</organism>
<evidence type="ECO:0000313" key="4">
    <source>
        <dbReference type="Proteomes" id="UP000315724"/>
    </source>
</evidence>